<dbReference type="eggNOG" id="ENOG502SAQS">
    <property type="taxonomic scope" value="Eukaryota"/>
</dbReference>
<dbReference type="Pfam" id="PF13679">
    <property type="entry name" value="Methyltransf_32"/>
    <property type="match status" value="1"/>
</dbReference>
<dbReference type="InParanoid" id="B8BUX1"/>
<proteinExistence type="predicted"/>
<feature type="region of interest" description="Disordered" evidence="1">
    <location>
        <begin position="1"/>
        <end position="32"/>
    </location>
</feature>
<feature type="domain" description="Methyltransferase" evidence="2">
    <location>
        <begin position="142"/>
        <end position="262"/>
    </location>
</feature>
<dbReference type="KEGG" id="tps:THAPSDRAFT_2628"/>
<evidence type="ECO:0000313" key="3">
    <source>
        <dbReference type="EMBL" id="EED95360.1"/>
    </source>
</evidence>
<dbReference type="AlphaFoldDB" id="B8BUX1"/>
<protein>
    <recommendedName>
        <fullName evidence="2">Methyltransferase domain-containing protein</fullName>
    </recommendedName>
</protein>
<dbReference type="InterPro" id="IPR025714">
    <property type="entry name" value="Methyltranfer_dom"/>
</dbReference>
<dbReference type="PaxDb" id="35128-Thaps2628"/>
<organism evidence="3 4">
    <name type="scientific">Thalassiosira pseudonana</name>
    <name type="common">Marine diatom</name>
    <name type="synonym">Cyclotella nana</name>
    <dbReference type="NCBI Taxonomy" id="35128"/>
    <lineage>
        <taxon>Eukaryota</taxon>
        <taxon>Sar</taxon>
        <taxon>Stramenopiles</taxon>
        <taxon>Ochrophyta</taxon>
        <taxon>Bacillariophyta</taxon>
        <taxon>Coscinodiscophyceae</taxon>
        <taxon>Thalassiosirophycidae</taxon>
        <taxon>Thalassiosirales</taxon>
        <taxon>Thalassiosiraceae</taxon>
        <taxon>Thalassiosira</taxon>
    </lineage>
</organism>
<evidence type="ECO:0000256" key="1">
    <source>
        <dbReference type="SAM" id="MobiDB-lite"/>
    </source>
</evidence>
<reference evidence="3 4" key="2">
    <citation type="journal article" date="2008" name="Nature">
        <title>The Phaeodactylum genome reveals the evolutionary history of diatom genomes.</title>
        <authorList>
            <person name="Bowler C."/>
            <person name="Allen A.E."/>
            <person name="Badger J.H."/>
            <person name="Grimwood J."/>
            <person name="Jabbari K."/>
            <person name="Kuo A."/>
            <person name="Maheswari U."/>
            <person name="Martens C."/>
            <person name="Maumus F."/>
            <person name="Otillar R.P."/>
            <person name="Rayko E."/>
            <person name="Salamov A."/>
            <person name="Vandepoele K."/>
            <person name="Beszteri B."/>
            <person name="Gruber A."/>
            <person name="Heijde M."/>
            <person name="Katinka M."/>
            <person name="Mock T."/>
            <person name="Valentin K."/>
            <person name="Verret F."/>
            <person name="Berges J.A."/>
            <person name="Brownlee C."/>
            <person name="Cadoret J.P."/>
            <person name="Chiovitti A."/>
            <person name="Choi C.J."/>
            <person name="Coesel S."/>
            <person name="De Martino A."/>
            <person name="Detter J.C."/>
            <person name="Durkin C."/>
            <person name="Falciatore A."/>
            <person name="Fournet J."/>
            <person name="Haruta M."/>
            <person name="Huysman M.J."/>
            <person name="Jenkins B.D."/>
            <person name="Jiroutova K."/>
            <person name="Jorgensen R.E."/>
            <person name="Joubert Y."/>
            <person name="Kaplan A."/>
            <person name="Kroger N."/>
            <person name="Kroth P.G."/>
            <person name="La Roche J."/>
            <person name="Lindquist E."/>
            <person name="Lommer M."/>
            <person name="Martin-Jezequel V."/>
            <person name="Lopez P.J."/>
            <person name="Lucas S."/>
            <person name="Mangogna M."/>
            <person name="McGinnis K."/>
            <person name="Medlin L.K."/>
            <person name="Montsant A."/>
            <person name="Oudot-Le Secq M.P."/>
            <person name="Napoli C."/>
            <person name="Obornik M."/>
            <person name="Parker M.S."/>
            <person name="Petit J.L."/>
            <person name="Porcel B.M."/>
            <person name="Poulsen N."/>
            <person name="Robison M."/>
            <person name="Rychlewski L."/>
            <person name="Rynearson T.A."/>
            <person name="Schmutz J."/>
            <person name="Shapiro H."/>
            <person name="Siaut M."/>
            <person name="Stanley M."/>
            <person name="Sussman M.R."/>
            <person name="Taylor A.R."/>
            <person name="Vardi A."/>
            <person name="von Dassow P."/>
            <person name="Vyverman W."/>
            <person name="Willis A."/>
            <person name="Wyrwicz L.S."/>
            <person name="Rokhsar D.S."/>
            <person name="Weissenbach J."/>
            <person name="Armbrust E.V."/>
            <person name="Green B.R."/>
            <person name="Van de Peer Y."/>
            <person name="Grigoriev I.V."/>
        </authorList>
    </citation>
    <scope>NUCLEOTIDE SEQUENCE [LARGE SCALE GENOMIC DNA]</scope>
    <source>
        <strain evidence="3 4">CCMP1335</strain>
    </source>
</reference>
<dbReference type="RefSeq" id="XP_002287917.1">
    <property type="nucleotide sequence ID" value="XM_002287881.1"/>
</dbReference>
<keyword evidence="4" id="KW-1185">Reference proteome</keyword>
<evidence type="ECO:0000313" key="4">
    <source>
        <dbReference type="Proteomes" id="UP000001449"/>
    </source>
</evidence>
<dbReference type="OMA" id="VISTHAC"/>
<reference evidence="3 4" key="1">
    <citation type="journal article" date="2004" name="Science">
        <title>The genome of the diatom Thalassiosira pseudonana: ecology, evolution, and metabolism.</title>
        <authorList>
            <person name="Armbrust E.V."/>
            <person name="Berges J.A."/>
            <person name="Bowler C."/>
            <person name="Green B.R."/>
            <person name="Martinez D."/>
            <person name="Putnam N.H."/>
            <person name="Zhou S."/>
            <person name="Allen A.E."/>
            <person name="Apt K.E."/>
            <person name="Bechner M."/>
            <person name="Brzezinski M.A."/>
            <person name="Chaal B.K."/>
            <person name="Chiovitti A."/>
            <person name="Davis A.K."/>
            <person name="Demarest M.S."/>
            <person name="Detter J.C."/>
            <person name="Glavina T."/>
            <person name="Goodstein D."/>
            <person name="Hadi M.Z."/>
            <person name="Hellsten U."/>
            <person name="Hildebrand M."/>
            <person name="Jenkins B.D."/>
            <person name="Jurka J."/>
            <person name="Kapitonov V.V."/>
            <person name="Kroger N."/>
            <person name="Lau W.W."/>
            <person name="Lane T.W."/>
            <person name="Larimer F.W."/>
            <person name="Lippmeier J.C."/>
            <person name="Lucas S."/>
            <person name="Medina M."/>
            <person name="Montsant A."/>
            <person name="Obornik M."/>
            <person name="Parker M.S."/>
            <person name="Palenik B."/>
            <person name="Pazour G.J."/>
            <person name="Richardson P.M."/>
            <person name="Rynearson T.A."/>
            <person name="Saito M.A."/>
            <person name="Schwartz D.C."/>
            <person name="Thamatrakoln K."/>
            <person name="Valentin K."/>
            <person name="Vardi A."/>
            <person name="Wilkerson F.P."/>
            <person name="Rokhsar D.S."/>
        </authorList>
    </citation>
    <scope>NUCLEOTIDE SEQUENCE [LARGE SCALE GENOMIC DNA]</scope>
    <source>
        <strain evidence="3 4">CCMP1335</strain>
    </source>
</reference>
<evidence type="ECO:0000259" key="2">
    <source>
        <dbReference type="Pfam" id="PF13679"/>
    </source>
</evidence>
<dbReference type="HOGENOM" id="CLU_872871_0_0_1"/>
<name>B8BUX1_THAPS</name>
<dbReference type="Proteomes" id="UP000001449">
    <property type="component" value="Chromosome 2"/>
</dbReference>
<dbReference type="EMBL" id="CM000639">
    <property type="protein sequence ID" value="EED95360.1"/>
    <property type="molecule type" value="Genomic_DNA"/>
</dbReference>
<dbReference type="GeneID" id="7443051"/>
<sequence>MPPLTNTNERHSSDYGVRQNHPTSYDDNPPFKGPLRLKDMCSPEYHRRRIRGYYLDDEMLRQTLTEGKTGDVSSPKLSASSSTSNILKAIVDHLARSDAPVDAKEVAESLEFYLRTGKRLLGAAKRVLKNRKANGDDVDMDTITIRDFCCGHGLTGQLFVACNPPGKTASHVRAVLVDQFQPQSHAVLRDIISEVCPWVSEESVIFVSSPLEDYASTAVDSRDNDASIVISTHACGSLTDGVIQIAIDSQAVALACMPCCYTGTADGAPFGVKRMLGVGLAADVRRSFILQSHAYHVDFATIPKAITPMNRLIVAERRS</sequence>
<accession>B8BUX1</accession>
<gene>
    <name evidence="3" type="ORF">THAPSDRAFT_2628</name>
</gene>